<feature type="transmembrane region" description="Helical" evidence="1">
    <location>
        <begin position="102"/>
        <end position="126"/>
    </location>
</feature>
<feature type="transmembrane region" description="Helical" evidence="1">
    <location>
        <begin position="51"/>
        <end position="72"/>
    </location>
</feature>
<dbReference type="RefSeq" id="WP_034716048.1">
    <property type="nucleotide sequence ID" value="NZ_AWQS01000066.1"/>
</dbReference>
<keyword evidence="1" id="KW-0472">Membrane</keyword>
<dbReference type="EMBL" id="AWQS01000066">
    <property type="protein sequence ID" value="EWT06104.1"/>
    <property type="molecule type" value="Genomic_DNA"/>
</dbReference>
<keyword evidence="4" id="KW-1185">Reference proteome</keyword>
<accession>W9GQF9</accession>
<evidence type="ECO:0000313" key="4">
    <source>
        <dbReference type="Proteomes" id="UP000019494"/>
    </source>
</evidence>
<dbReference type="Proteomes" id="UP000019494">
    <property type="component" value="Unassembled WGS sequence"/>
</dbReference>
<keyword evidence="1" id="KW-1133">Transmembrane helix</keyword>
<dbReference type="AlphaFoldDB" id="W9GQF9"/>
<name>W9GQF9_9MICO</name>
<feature type="domain" description="DUF1648" evidence="2">
    <location>
        <begin position="14"/>
        <end position="58"/>
    </location>
</feature>
<keyword evidence="1" id="KW-0812">Transmembrane</keyword>
<evidence type="ECO:0000259" key="2">
    <source>
        <dbReference type="Pfam" id="PF07853"/>
    </source>
</evidence>
<evidence type="ECO:0000313" key="3">
    <source>
        <dbReference type="EMBL" id="EWT06104.1"/>
    </source>
</evidence>
<reference evidence="4" key="1">
    <citation type="submission" date="2013-08" db="EMBL/GenBank/DDBJ databases">
        <title>Intrasporangium oryzae NRRL B-24470.</title>
        <authorList>
            <person name="Liu H."/>
            <person name="Wang G."/>
        </authorList>
    </citation>
    <scope>NUCLEOTIDE SEQUENCE [LARGE SCALE GENOMIC DNA]</scope>
    <source>
        <strain evidence="4">Q5-1</strain>
    </source>
</reference>
<sequence length="171" mass="18398">MRTGLARLFWGLGVLYAALVVWAALVLPDRVPAHWGSAAPPDRWAGRTETIVMFALLGIVMVGIFAVLLALVSRNSSLTWVNLPNKQFWQRPENLPSARRRLAVDVTVLGCLAVAFSCAVPVSVVLASHTPGGALPSWTAPVLVAWVCLTLGYSIWMSTVRWRVPPAGSGA</sequence>
<evidence type="ECO:0000256" key="1">
    <source>
        <dbReference type="SAM" id="Phobius"/>
    </source>
</evidence>
<protein>
    <recommendedName>
        <fullName evidence="2">DUF1648 domain-containing protein</fullName>
    </recommendedName>
</protein>
<comment type="caution">
    <text evidence="3">The sequence shown here is derived from an EMBL/GenBank/DDBJ whole genome shotgun (WGS) entry which is preliminary data.</text>
</comment>
<dbReference type="Pfam" id="PF07853">
    <property type="entry name" value="DUF1648"/>
    <property type="match status" value="1"/>
</dbReference>
<proteinExistence type="predicted"/>
<gene>
    <name evidence="3" type="ORF">N864_24165</name>
</gene>
<feature type="transmembrane region" description="Helical" evidence="1">
    <location>
        <begin position="138"/>
        <end position="156"/>
    </location>
</feature>
<dbReference type="OrthoDB" id="4869080at2"/>
<dbReference type="InterPro" id="IPR012867">
    <property type="entry name" value="DUF1648"/>
</dbReference>
<organism evidence="3 4">
    <name type="scientific">Intrasporangium chromatireducens Q5-1</name>
    <dbReference type="NCBI Taxonomy" id="584657"/>
    <lineage>
        <taxon>Bacteria</taxon>
        <taxon>Bacillati</taxon>
        <taxon>Actinomycetota</taxon>
        <taxon>Actinomycetes</taxon>
        <taxon>Micrococcales</taxon>
        <taxon>Intrasporangiaceae</taxon>
        <taxon>Intrasporangium</taxon>
    </lineage>
</organism>